<accession>A0ABS2TEM6</accession>
<dbReference type="PROSITE" id="PS51257">
    <property type="entry name" value="PROKAR_LIPOPROTEIN"/>
    <property type="match status" value="1"/>
</dbReference>
<dbReference type="PANTHER" id="PTHR30535">
    <property type="entry name" value="VITAMIN B12-BINDING PROTEIN"/>
    <property type="match status" value="1"/>
</dbReference>
<evidence type="ECO:0000313" key="4">
    <source>
        <dbReference type="EMBL" id="MBM9433105.1"/>
    </source>
</evidence>
<dbReference type="PANTHER" id="PTHR30535:SF4">
    <property type="entry name" value="HEMIN-BINDING PERIPLASMIC PROTEIN HMUT"/>
    <property type="match status" value="1"/>
</dbReference>
<proteinExistence type="inferred from homology"/>
<dbReference type="RefSeq" id="WP_187996402.1">
    <property type="nucleotide sequence ID" value="NZ_JACEXG010000002.1"/>
</dbReference>
<dbReference type="Proteomes" id="UP000705983">
    <property type="component" value="Unassembled WGS sequence"/>
</dbReference>
<protein>
    <submittedName>
        <fullName evidence="4">ABC transporter substrate-binding protein</fullName>
    </submittedName>
</protein>
<dbReference type="Pfam" id="PF01497">
    <property type="entry name" value="Peripla_BP_2"/>
    <property type="match status" value="1"/>
</dbReference>
<dbReference type="Gene3D" id="3.40.50.1980">
    <property type="entry name" value="Nitrogenase molybdenum iron protein domain"/>
    <property type="match status" value="2"/>
</dbReference>
<evidence type="ECO:0000256" key="2">
    <source>
        <dbReference type="SAM" id="MobiDB-lite"/>
    </source>
</evidence>
<dbReference type="SUPFAM" id="SSF53807">
    <property type="entry name" value="Helical backbone' metal receptor"/>
    <property type="match status" value="1"/>
</dbReference>
<feature type="region of interest" description="Disordered" evidence="2">
    <location>
        <begin position="19"/>
        <end position="72"/>
    </location>
</feature>
<sequence>MKKYFAAASIVLLTAACGTDLDDSETVADEPTTSITEQSPEPEESVSEASPDLPDPRTLTGLTEVPDLSDPTPIEGDFPQSLPVTVTDHEDNEVTITDTSRILALDLSGSLSRTVIALGYGDSIVGRSISSTEAQLADVPIVTAQGHSLNAEAILNLRPTLVIADRTIGPPEVLAQLSASGIPVVFTDPEHTMETNSARIQAVADILGVPEAGEALVDRTESEIDEAIAEISAWVPEDPLSVAFLYVRGTAGVFFIFGSDNGTSALIESIGARDIASEKGILGTVPANAESLLLLNPDVIFTMTDGLESTDGLDGLLSRPGMADTTAGKNERVIAIPDGMSLSFGPQTGEVLIAVAKALYGVDEAS</sequence>
<comment type="similarity">
    <text evidence="1">Belongs to the bacterial solute-binding protein 8 family.</text>
</comment>
<evidence type="ECO:0000313" key="5">
    <source>
        <dbReference type="Proteomes" id="UP000705983"/>
    </source>
</evidence>
<dbReference type="InterPro" id="IPR002491">
    <property type="entry name" value="ABC_transptr_periplasmic_BD"/>
</dbReference>
<dbReference type="InterPro" id="IPR050902">
    <property type="entry name" value="ABC_Transporter_SBP"/>
</dbReference>
<name>A0ABS2TEM6_9ACTO</name>
<feature type="domain" description="Fe/B12 periplasmic-binding" evidence="3">
    <location>
        <begin position="103"/>
        <end position="363"/>
    </location>
</feature>
<comment type="caution">
    <text evidence="4">The sequence shown here is derived from an EMBL/GenBank/DDBJ whole genome shotgun (WGS) entry which is preliminary data.</text>
</comment>
<organism evidence="4 5">
    <name type="scientific">Flaviflexus equikiangi</name>
    <dbReference type="NCBI Taxonomy" id="2758573"/>
    <lineage>
        <taxon>Bacteria</taxon>
        <taxon>Bacillati</taxon>
        <taxon>Actinomycetota</taxon>
        <taxon>Actinomycetes</taxon>
        <taxon>Actinomycetales</taxon>
        <taxon>Actinomycetaceae</taxon>
        <taxon>Flaviflexus</taxon>
    </lineage>
</organism>
<evidence type="ECO:0000256" key="1">
    <source>
        <dbReference type="ARBA" id="ARBA00008814"/>
    </source>
</evidence>
<evidence type="ECO:0000259" key="3">
    <source>
        <dbReference type="PROSITE" id="PS50983"/>
    </source>
</evidence>
<dbReference type="PROSITE" id="PS50983">
    <property type="entry name" value="FE_B12_PBP"/>
    <property type="match status" value="1"/>
</dbReference>
<dbReference type="EMBL" id="JAFFJS010000002">
    <property type="protein sequence ID" value="MBM9433105.1"/>
    <property type="molecule type" value="Genomic_DNA"/>
</dbReference>
<reference evidence="5" key="1">
    <citation type="submission" date="2021-02" db="EMBL/GenBank/DDBJ databases">
        <title>Leucobacter sp. CX169.</title>
        <authorList>
            <person name="Cheng Y."/>
        </authorList>
    </citation>
    <scope>NUCLEOTIDE SEQUENCE [LARGE SCALE GENOMIC DNA]</scope>
    <source>
        <strain evidence="5">JY899</strain>
    </source>
</reference>
<gene>
    <name evidence="4" type="ORF">JVW63_05255</name>
</gene>
<keyword evidence="5" id="KW-1185">Reference proteome</keyword>